<protein>
    <recommendedName>
        <fullName evidence="3">Sucrase ferredoxin</fullName>
    </recommendedName>
</protein>
<keyword evidence="2" id="KW-1185">Reference proteome</keyword>
<dbReference type="RefSeq" id="WP_185004964.1">
    <property type="nucleotide sequence ID" value="NZ_BAAAUI010000025.1"/>
</dbReference>
<gene>
    <name evidence="1" type="ORF">HNR67_005306</name>
</gene>
<accession>A0A7W7CG71</accession>
<dbReference type="PIRSF" id="PIRSF035042">
    <property type="entry name" value="UCP035042_thirdx"/>
    <property type="match status" value="1"/>
</dbReference>
<dbReference type="InterPro" id="IPR036249">
    <property type="entry name" value="Thioredoxin-like_sf"/>
</dbReference>
<organism evidence="1 2">
    <name type="scientific">Crossiella cryophila</name>
    <dbReference type="NCBI Taxonomy" id="43355"/>
    <lineage>
        <taxon>Bacteria</taxon>
        <taxon>Bacillati</taxon>
        <taxon>Actinomycetota</taxon>
        <taxon>Actinomycetes</taxon>
        <taxon>Pseudonocardiales</taxon>
        <taxon>Pseudonocardiaceae</taxon>
        <taxon>Crossiella</taxon>
    </lineage>
</organism>
<dbReference type="EMBL" id="JACHMH010000001">
    <property type="protein sequence ID" value="MBB4679188.1"/>
    <property type="molecule type" value="Genomic_DNA"/>
</dbReference>
<dbReference type="Pfam" id="PF06999">
    <property type="entry name" value="Suc_Fer-like"/>
    <property type="match status" value="1"/>
</dbReference>
<dbReference type="AlphaFoldDB" id="A0A7W7CG71"/>
<dbReference type="CDD" id="cd03062">
    <property type="entry name" value="TRX_Fd_Sucrase"/>
    <property type="match status" value="1"/>
</dbReference>
<comment type="caution">
    <text evidence="1">The sequence shown here is derived from an EMBL/GenBank/DDBJ whole genome shotgun (WGS) entry which is preliminary data.</text>
</comment>
<dbReference type="InterPro" id="IPR009737">
    <property type="entry name" value="Aim32/Apd1-like"/>
</dbReference>
<dbReference type="Proteomes" id="UP000533598">
    <property type="component" value="Unassembled WGS sequence"/>
</dbReference>
<sequence length="282" mass="30544">MTGCAAWLAEPVAATAPTAVTWLCLEQPGPWGRKALLESRLDPALGAELIRRSEGTGVRVLLVRAPGRTEPNRPRRVFLARTVPGATSLHTTTLADPRELLDLDFTDPHLGEPTAEPLLLICTNGRRDRCCTQLGRPIAEELDQGFRPSIWECSHLGGHRFAPTGLLLPTGYSYGRLDLAIAQAALLGARKGVVETVGLRGRSTWSRRGQAAELAVRELLAELDPDALSVFEEQDEPVRVEHLDGRRWLVEVAERALPAAPASCGEEPAPRSAFAAIGLRPV</sequence>
<proteinExistence type="predicted"/>
<evidence type="ECO:0008006" key="3">
    <source>
        <dbReference type="Google" id="ProtNLM"/>
    </source>
</evidence>
<dbReference type="InterPro" id="IPR010350">
    <property type="entry name" value="Aim32/Apd1-like_bac"/>
</dbReference>
<evidence type="ECO:0000313" key="1">
    <source>
        <dbReference type="EMBL" id="MBB4679188.1"/>
    </source>
</evidence>
<dbReference type="SUPFAM" id="SSF52833">
    <property type="entry name" value="Thioredoxin-like"/>
    <property type="match status" value="1"/>
</dbReference>
<name>A0A7W7CG71_9PSEU</name>
<reference evidence="1 2" key="1">
    <citation type="submission" date="2020-08" db="EMBL/GenBank/DDBJ databases">
        <title>Sequencing the genomes of 1000 actinobacteria strains.</title>
        <authorList>
            <person name="Klenk H.-P."/>
        </authorList>
    </citation>
    <scope>NUCLEOTIDE SEQUENCE [LARGE SCALE GENOMIC DNA]</scope>
    <source>
        <strain evidence="1 2">DSM 44230</strain>
    </source>
</reference>
<evidence type="ECO:0000313" key="2">
    <source>
        <dbReference type="Proteomes" id="UP000533598"/>
    </source>
</evidence>